<dbReference type="CDD" id="cd00118">
    <property type="entry name" value="LysM"/>
    <property type="match status" value="1"/>
</dbReference>
<gene>
    <name evidence="4" type="ORF">HPT29_016790</name>
</gene>
<proteinExistence type="predicted"/>
<keyword evidence="2" id="KW-0812">Transmembrane</keyword>
<dbReference type="InterPro" id="IPR036779">
    <property type="entry name" value="LysM_dom_sf"/>
</dbReference>
<feature type="region of interest" description="Disordered" evidence="1">
    <location>
        <begin position="335"/>
        <end position="358"/>
    </location>
</feature>
<dbReference type="SUPFAM" id="SSF54106">
    <property type="entry name" value="LysM domain"/>
    <property type="match status" value="1"/>
</dbReference>
<dbReference type="RefSeq" id="WP_173949239.1">
    <property type="nucleotide sequence ID" value="NZ_CP102845.1"/>
</dbReference>
<dbReference type="Pfam" id="PF01476">
    <property type="entry name" value="LysM"/>
    <property type="match status" value="1"/>
</dbReference>
<feature type="transmembrane region" description="Helical" evidence="2">
    <location>
        <begin position="12"/>
        <end position="33"/>
    </location>
</feature>
<feature type="region of interest" description="Disordered" evidence="1">
    <location>
        <begin position="176"/>
        <end position="243"/>
    </location>
</feature>
<dbReference type="Proteomes" id="UP001017257">
    <property type="component" value="Chromosome"/>
</dbReference>
<dbReference type="PROSITE" id="PS51782">
    <property type="entry name" value="LYSM"/>
    <property type="match status" value="1"/>
</dbReference>
<feature type="region of interest" description="Disordered" evidence="1">
    <location>
        <begin position="39"/>
        <end position="85"/>
    </location>
</feature>
<name>A0ABY5RPL3_9HYPH</name>
<organism evidence="4 5">
    <name type="scientific">Microvirga terrae</name>
    <dbReference type="NCBI Taxonomy" id="2740529"/>
    <lineage>
        <taxon>Bacteria</taxon>
        <taxon>Pseudomonadati</taxon>
        <taxon>Pseudomonadota</taxon>
        <taxon>Alphaproteobacteria</taxon>
        <taxon>Hyphomicrobiales</taxon>
        <taxon>Methylobacteriaceae</taxon>
        <taxon>Microvirga</taxon>
    </lineage>
</organism>
<evidence type="ECO:0000256" key="1">
    <source>
        <dbReference type="SAM" id="MobiDB-lite"/>
    </source>
</evidence>
<feature type="compositionally biased region" description="Low complexity" evidence="1">
    <location>
        <begin position="39"/>
        <end position="76"/>
    </location>
</feature>
<feature type="compositionally biased region" description="Basic and acidic residues" evidence="1">
    <location>
        <begin position="196"/>
        <end position="206"/>
    </location>
</feature>
<feature type="compositionally biased region" description="Low complexity" evidence="1">
    <location>
        <begin position="340"/>
        <end position="353"/>
    </location>
</feature>
<protein>
    <submittedName>
        <fullName evidence="4">LysM peptidoglycan-binding domain-containing protein</fullName>
    </submittedName>
</protein>
<evidence type="ECO:0000259" key="3">
    <source>
        <dbReference type="PROSITE" id="PS51782"/>
    </source>
</evidence>
<feature type="compositionally biased region" description="Pro residues" evidence="1">
    <location>
        <begin position="228"/>
        <end position="243"/>
    </location>
</feature>
<feature type="domain" description="LysM" evidence="3">
    <location>
        <begin position="377"/>
        <end position="426"/>
    </location>
</feature>
<sequence length="435" mass="44271">MADPREIKGTIALLGAAAAAVVAVLLGVLYWSWSGKPEASQNAAPAQTAQTPTPGAPGPGQQAAAKPAASSEAPAAKPKDTPIAPSFDLVRVEPDGESVIAGRAAPGATIELLRGDQVHARAAADASGLFAIVPPPLPPGSHLVALQSIAPDGTRQRSAQSVTVVISDAKTRPLVTLTAPDQPTVVLSNPEPPAKVAEEPKSDTKTADTQPVAPPPAAQQQAGLAPTVSPPPAAPGQPAQPAPRPEIKIVTVEAEEGKLFVSGLSAPGATVRLYLNESLIAPGGAGGDGKVSFSIGSGVRPGDYRIRLDDVDPVSGQVRSRAEVGFNVPVQVASAQPQTAGSSPSAGSSAPASREVASALPEGQMASVGSVVIPNINTTIVSRGDNLWRISQRIYGKGLRYTVIYGANQEQIRNPDLIYPGQVFVLPGDQAPKSN</sequence>
<dbReference type="Gene3D" id="3.10.350.10">
    <property type="entry name" value="LysM domain"/>
    <property type="match status" value="1"/>
</dbReference>
<evidence type="ECO:0000313" key="4">
    <source>
        <dbReference type="EMBL" id="UVF18162.1"/>
    </source>
</evidence>
<dbReference type="PANTHER" id="PTHR34700:SF4">
    <property type="entry name" value="PHAGE-LIKE ELEMENT PBSX PROTEIN XKDP"/>
    <property type="match status" value="1"/>
</dbReference>
<accession>A0ABY5RPL3</accession>
<keyword evidence="2" id="KW-1133">Transmembrane helix</keyword>
<dbReference type="EMBL" id="CP102845">
    <property type="protein sequence ID" value="UVF18162.1"/>
    <property type="molecule type" value="Genomic_DNA"/>
</dbReference>
<evidence type="ECO:0000256" key="2">
    <source>
        <dbReference type="SAM" id="Phobius"/>
    </source>
</evidence>
<dbReference type="PANTHER" id="PTHR34700">
    <property type="entry name" value="POTASSIUM BINDING PROTEIN KBP"/>
    <property type="match status" value="1"/>
</dbReference>
<keyword evidence="2" id="KW-0472">Membrane</keyword>
<dbReference type="InterPro" id="IPR052196">
    <property type="entry name" value="Bact_Kbp"/>
</dbReference>
<feature type="compositionally biased region" description="Low complexity" evidence="1">
    <location>
        <begin position="218"/>
        <end position="227"/>
    </location>
</feature>
<keyword evidence="5" id="KW-1185">Reference proteome</keyword>
<evidence type="ECO:0000313" key="5">
    <source>
        <dbReference type="Proteomes" id="UP001017257"/>
    </source>
</evidence>
<dbReference type="SMART" id="SM00257">
    <property type="entry name" value="LysM"/>
    <property type="match status" value="1"/>
</dbReference>
<reference evidence="4" key="1">
    <citation type="submission" date="2022-08" db="EMBL/GenBank/DDBJ databases">
        <title>Microvirga terrae sp. nov., isolated from soil.</title>
        <authorList>
            <person name="Kim K.H."/>
            <person name="Seo Y.L."/>
            <person name="Kim J.M."/>
            <person name="Lee J.K."/>
            <person name="Han D.M."/>
            <person name="Jeon C.O."/>
        </authorList>
    </citation>
    <scope>NUCLEOTIDE SEQUENCE</scope>
    <source>
        <strain evidence="4">R24</strain>
    </source>
</reference>
<dbReference type="InterPro" id="IPR018392">
    <property type="entry name" value="LysM"/>
</dbReference>